<reference evidence="2" key="1">
    <citation type="submission" date="2020-02" db="EMBL/GenBank/DDBJ databases">
        <authorList>
            <person name="Meier V. D."/>
        </authorList>
    </citation>
    <scope>NUCLEOTIDE SEQUENCE</scope>
    <source>
        <strain evidence="2">AVDCRST_MAG90</strain>
    </source>
</reference>
<sequence length="238" mass="26816">DEAIPSRAGETVGRGARGAGRLLVPPANARGPGPGHRERDRGRVRDRARDRRRQHHPRRPDERRRVDRPRDRGRHGHVGDRDELPRARDGAERGGRFRPDHVGGFNADDLRNLRPPARAPSPGEGAGAGSGRRHRQPLLHDRHVRRPARGGTALRCRAQGDAGGRSLLGRPQKRWRGRPLRSSQPRRGDRPRPQGDGHGRFRARPREPVADHRRFHSQTKLRHGDTGWDGAFDDRCPL</sequence>
<protein>
    <submittedName>
        <fullName evidence="2">Uridine monophosphate kinase</fullName>
        <ecNumber evidence="2">2.7.4.22</ecNumber>
    </submittedName>
</protein>
<keyword evidence="2" id="KW-0808">Transferase</keyword>
<feature type="compositionally biased region" description="Basic and acidic residues" evidence="1">
    <location>
        <begin position="59"/>
        <end position="70"/>
    </location>
</feature>
<feature type="non-terminal residue" evidence="2">
    <location>
        <position position="238"/>
    </location>
</feature>
<feature type="compositionally biased region" description="Basic and acidic residues" evidence="1">
    <location>
        <begin position="35"/>
        <end position="49"/>
    </location>
</feature>
<feature type="compositionally biased region" description="Basic and acidic residues" evidence="1">
    <location>
        <begin position="77"/>
        <end position="101"/>
    </location>
</feature>
<name>A0A6J4LS90_9HYPH</name>
<dbReference type="EMBL" id="CADCUC010000379">
    <property type="protein sequence ID" value="CAA9340174.1"/>
    <property type="molecule type" value="Genomic_DNA"/>
</dbReference>
<feature type="region of interest" description="Disordered" evidence="1">
    <location>
        <begin position="1"/>
        <end position="238"/>
    </location>
</feature>
<dbReference type="GO" id="GO:0033862">
    <property type="term" value="F:UMP kinase activity"/>
    <property type="evidence" value="ECO:0007669"/>
    <property type="project" value="UniProtKB-EC"/>
</dbReference>
<keyword evidence="2" id="KW-0418">Kinase</keyword>
<feature type="compositionally biased region" description="Basic and acidic residues" evidence="1">
    <location>
        <begin position="186"/>
        <end position="212"/>
    </location>
</feature>
<feature type="non-terminal residue" evidence="2">
    <location>
        <position position="1"/>
    </location>
</feature>
<organism evidence="2">
    <name type="scientific">uncultured Microvirga sp</name>
    <dbReference type="NCBI Taxonomy" id="412392"/>
    <lineage>
        <taxon>Bacteria</taxon>
        <taxon>Pseudomonadati</taxon>
        <taxon>Pseudomonadota</taxon>
        <taxon>Alphaproteobacteria</taxon>
        <taxon>Hyphomicrobiales</taxon>
        <taxon>Methylobacteriaceae</taxon>
        <taxon>Microvirga</taxon>
        <taxon>environmental samples</taxon>
    </lineage>
</organism>
<dbReference type="EC" id="2.7.4.22" evidence="2"/>
<evidence type="ECO:0000256" key="1">
    <source>
        <dbReference type="SAM" id="MobiDB-lite"/>
    </source>
</evidence>
<accession>A0A6J4LS90</accession>
<proteinExistence type="predicted"/>
<dbReference type="AlphaFoldDB" id="A0A6J4LS90"/>
<feature type="compositionally biased region" description="Basic residues" evidence="1">
    <location>
        <begin position="131"/>
        <end position="148"/>
    </location>
</feature>
<feature type="compositionally biased region" description="Low complexity" evidence="1">
    <location>
        <begin position="114"/>
        <end position="123"/>
    </location>
</feature>
<evidence type="ECO:0000313" key="2">
    <source>
        <dbReference type="EMBL" id="CAA9340174.1"/>
    </source>
</evidence>
<feature type="compositionally biased region" description="Basic and acidic residues" evidence="1">
    <location>
        <begin position="222"/>
        <end position="238"/>
    </location>
</feature>
<gene>
    <name evidence="2" type="ORF">AVDCRST_MAG90-2276</name>
</gene>